<dbReference type="InterPro" id="IPR049874">
    <property type="entry name" value="ROK_cs"/>
</dbReference>
<dbReference type="STRING" id="1562970.ING2E5B_1884"/>
<accession>A0A098C2I0</accession>
<dbReference type="PROSITE" id="PS01125">
    <property type="entry name" value="ROK"/>
    <property type="match status" value="1"/>
</dbReference>
<dbReference type="EMBL" id="LN515532">
    <property type="protein sequence ID" value="CEA16621.1"/>
    <property type="molecule type" value="Genomic_DNA"/>
</dbReference>
<dbReference type="InterPro" id="IPR043129">
    <property type="entry name" value="ATPase_NBD"/>
</dbReference>
<dbReference type="HOGENOM" id="CLU_036604_13_1_10"/>
<dbReference type="SUPFAM" id="SSF53067">
    <property type="entry name" value="Actin-like ATPase domain"/>
    <property type="match status" value="1"/>
</dbReference>
<comment type="similarity">
    <text evidence="1">Belongs to the ROK (NagC/XylR) family.</text>
</comment>
<dbReference type="InterPro" id="IPR036390">
    <property type="entry name" value="WH_DNA-bd_sf"/>
</dbReference>
<evidence type="ECO:0000313" key="2">
    <source>
        <dbReference type="EMBL" id="CEA16621.1"/>
    </source>
</evidence>
<evidence type="ECO:0000256" key="1">
    <source>
        <dbReference type="ARBA" id="ARBA00006479"/>
    </source>
</evidence>
<dbReference type="SUPFAM" id="SSF46785">
    <property type="entry name" value="Winged helix' DNA-binding domain"/>
    <property type="match status" value="1"/>
</dbReference>
<dbReference type="Pfam" id="PF13412">
    <property type="entry name" value="HTH_24"/>
    <property type="match status" value="1"/>
</dbReference>
<dbReference type="AlphaFoldDB" id="A0A098C2I0"/>
<dbReference type="Gene3D" id="1.10.10.10">
    <property type="entry name" value="Winged helix-like DNA-binding domain superfamily/Winged helix DNA-binding domain"/>
    <property type="match status" value="1"/>
</dbReference>
<organism evidence="2 3">
    <name type="scientific">Fermentimonas caenicola</name>
    <dbReference type="NCBI Taxonomy" id="1562970"/>
    <lineage>
        <taxon>Bacteria</taxon>
        <taxon>Pseudomonadati</taxon>
        <taxon>Bacteroidota</taxon>
        <taxon>Bacteroidia</taxon>
        <taxon>Bacteroidales</taxon>
        <taxon>Dysgonomonadaceae</taxon>
        <taxon>Fermentimonas</taxon>
    </lineage>
</organism>
<proteinExistence type="inferred from homology"/>
<reference evidence="2 3" key="1">
    <citation type="submission" date="2014-08" db="EMBL/GenBank/DDBJ databases">
        <authorList>
            <person name="Wibberg D."/>
        </authorList>
    </citation>
    <scope>NUCLEOTIDE SEQUENCE [LARGE SCALE GENOMIC DNA]</scope>
    <source>
        <strain evidence="3">ING2-E5B</strain>
    </source>
</reference>
<keyword evidence="3" id="KW-1185">Reference proteome</keyword>
<dbReference type="OrthoDB" id="9810372at2"/>
<dbReference type="PANTHER" id="PTHR18964">
    <property type="entry name" value="ROK (REPRESSOR, ORF, KINASE) FAMILY"/>
    <property type="match status" value="1"/>
</dbReference>
<dbReference type="InterPro" id="IPR036388">
    <property type="entry name" value="WH-like_DNA-bd_sf"/>
</dbReference>
<dbReference type="KEGG" id="pbt:ING2E5B_1884"/>
<dbReference type="Gene3D" id="3.30.420.40">
    <property type="match status" value="2"/>
</dbReference>
<dbReference type="InterPro" id="IPR000600">
    <property type="entry name" value="ROK"/>
</dbReference>
<gene>
    <name evidence="2" type="ORF">ING2E5B_1884</name>
</gene>
<dbReference type="PATRIC" id="fig|1562970.3.peg.1864"/>
<dbReference type="PANTHER" id="PTHR18964:SF149">
    <property type="entry name" value="BIFUNCTIONAL UDP-N-ACETYLGLUCOSAMINE 2-EPIMERASE_N-ACETYLMANNOSAMINE KINASE"/>
    <property type="match status" value="1"/>
</dbReference>
<evidence type="ECO:0000313" key="3">
    <source>
        <dbReference type="Proteomes" id="UP000032417"/>
    </source>
</evidence>
<dbReference type="Proteomes" id="UP000032417">
    <property type="component" value="Chromosome 1"/>
</dbReference>
<dbReference type="Pfam" id="PF00480">
    <property type="entry name" value="ROK"/>
    <property type="match status" value="1"/>
</dbReference>
<protein>
    <submittedName>
        <fullName evidence="2">Xylose repressor</fullName>
    </submittedName>
</protein>
<sequence length="401" mass="44651">MVKNLFFRRDKSPKNVQIKKDILTHFMSNGNDTISEVSKVLDLSVPTITKFITELMDQDLIKEFGKAHTPGGRHPIVYGLSPESAYFVGVDITRHHLNMGLMDFTGNMVDIQMGIPFTYDNSIESLDQLGNHIQDFIDKTGERKQKIFNVNVNISGRVNPESGYSYSSFYFNERPLSELLTKRLNFKVGIDNDTRAMAYGEYMNGIVEGEQNIIFINISWGLGIGIIIDGKPYYGKSGFSGEFGHFPTFDNEILCHCGKKGCLETEASGLAMHRIILERISKGESTILTDQVKDINKLTLTDIMRATALEDPLCIEIIEDVGYKLGKYIAGLINIFNPDLVVIGGQVAEAEGFIMLPIKSSIKKHSLSLVNKDSEIVASKLKSKAGVIGACMIARSRLFLE</sequence>
<name>A0A098C2I0_9BACT</name>